<evidence type="ECO:0000256" key="2">
    <source>
        <dbReference type="ARBA" id="ARBA00022475"/>
    </source>
</evidence>
<evidence type="ECO:0000256" key="6">
    <source>
        <dbReference type="SAM" id="Phobius"/>
    </source>
</evidence>
<feature type="domain" description="ABC3 transporter permease C-terminal" evidence="7">
    <location>
        <begin position="282"/>
        <end position="394"/>
    </location>
</feature>
<feature type="transmembrane region" description="Helical" evidence="6">
    <location>
        <begin position="658"/>
        <end position="682"/>
    </location>
</feature>
<keyword evidence="4 6" id="KW-1133">Transmembrane helix</keyword>
<feature type="transmembrane region" description="Helical" evidence="6">
    <location>
        <begin position="710"/>
        <end position="730"/>
    </location>
</feature>
<dbReference type="InterPro" id="IPR003838">
    <property type="entry name" value="ABC3_permease_C"/>
</dbReference>
<evidence type="ECO:0000259" key="8">
    <source>
        <dbReference type="Pfam" id="PF12704"/>
    </source>
</evidence>
<dbReference type="PANTHER" id="PTHR30572">
    <property type="entry name" value="MEMBRANE COMPONENT OF TRANSPORTER-RELATED"/>
    <property type="match status" value="1"/>
</dbReference>
<evidence type="ECO:0000259" key="7">
    <source>
        <dbReference type="Pfam" id="PF02687"/>
    </source>
</evidence>
<feature type="domain" description="ABC3 transporter permease C-terminal" evidence="7">
    <location>
        <begin position="660"/>
        <end position="774"/>
    </location>
</feature>
<sequence>MLKNYINIAWRSLLKNKVSSLINIGGLSIGLGIGIIVIIWISHELSYDRFQKNLPNIYLMMTNTEVNGEVNTGRETPPPLADEVLKTMPEIRQTARTSQPGAQLLRVGDKNIYETGIYAEPSLFKIMTFKTLSGNPYDALNQSGSIVITESTAKKLFGNENPVGKLLAHDNKYTRNVGAVIADIPQNSVNEFSVILPFRDFERENSSWIHRWDHFVINTWVLSIDQANRGLLNKKINQLYHRKQNEPISFFTYPLKDMRIFNQFKNGRAQGGKIYGLVLLAIIGFFVLLIACINFMNLTVAKSQKRSLEVGIRKVVGATQWQMIYQFLTEAFILTILAAILGFTIAKIGLPYFSTVTKNEILFDPGNIAVWLALIPLVFLTAIIAGGYPAFFLSRFKAITSLRGDMLIKRGKFSMRKLLVTFQFIVSIFLIITTIVIYKQVDYTKGQPIGYKPKGLLRLTAHGSMAEQFPVLKEQLLQLPGIESVSAGNDNLIQFGGYANGFGWTGKNDDQDFAFALAGVQYDWIKTIGADVVEGRDFSKNYGSDTSACLINEAAARKMGLEKPIIGKKVGDKEIIGIVKDFVYNNPNKLPDPMLLTLGQQAMSNVFVRIQDGVDMKKILYDIGQTVKKQNPYYPFEYHFMSDEYEAKFDELRSTGEMINIISLFAIVISCLGLYGLASFVVEVRTKEIGIRKVLGAGIKQMWWSLSKDFLKPVCIAFVIVVPVAILAMQSLLSNWEKRTALSWWIFALSGLIVLCIALFTVSHQALRAARTNPVKSLAAE</sequence>
<dbReference type="InterPro" id="IPR025857">
    <property type="entry name" value="MacB_PCD"/>
</dbReference>
<feature type="transmembrane region" description="Helical" evidence="6">
    <location>
        <begin position="21"/>
        <end position="41"/>
    </location>
</feature>
<evidence type="ECO:0000256" key="4">
    <source>
        <dbReference type="ARBA" id="ARBA00022989"/>
    </source>
</evidence>
<feature type="transmembrane region" description="Helical" evidence="6">
    <location>
        <begin position="368"/>
        <end position="393"/>
    </location>
</feature>
<feature type="transmembrane region" description="Helical" evidence="6">
    <location>
        <begin position="274"/>
        <end position="296"/>
    </location>
</feature>
<dbReference type="Pfam" id="PF02687">
    <property type="entry name" value="FtsX"/>
    <property type="match status" value="2"/>
</dbReference>
<evidence type="ECO:0000313" key="10">
    <source>
        <dbReference type="Proteomes" id="UP001589774"/>
    </source>
</evidence>
<dbReference type="EMBL" id="JBHLWO010000002">
    <property type="protein sequence ID" value="MFC0319844.1"/>
    <property type="molecule type" value="Genomic_DNA"/>
</dbReference>
<dbReference type="Proteomes" id="UP001589774">
    <property type="component" value="Unassembled WGS sequence"/>
</dbReference>
<dbReference type="PANTHER" id="PTHR30572:SF18">
    <property type="entry name" value="ABC-TYPE MACROLIDE FAMILY EXPORT SYSTEM PERMEASE COMPONENT 2"/>
    <property type="match status" value="1"/>
</dbReference>
<keyword evidence="3 6" id="KW-0812">Transmembrane</keyword>
<dbReference type="InterPro" id="IPR050250">
    <property type="entry name" value="Macrolide_Exporter_MacB"/>
</dbReference>
<keyword evidence="10" id="KW-1185">Reference proteome</keyword>
<gene>
    <name evidence="9" type="ORF">ACFFI0_16090</name>
</gene>
<dbReference type="Pfam" id="PF12704">
    <property type="entry name" value="MacB_PCD"/>
    <property type="match status" value="2"/>
</dbReference>
<evidence type="ECO:0000313" key="9">
    <source>
        <dbReference type="EMBL" id="MFC0319844.1"/>
    </source>
</evidence>
<evidence type="ECO:0000256" key="5">
    <source>
        <dbReference type="ARBA" id="ARBA00023136"/>
    </source>
</evidence>
<accession>A0ABV6HMM4</accession>
<feature type="transmembrane region" description="Helical" evidence="6">
    <location>
        <begin position="327"/>
        <end position="348"/>
    </location>
</feature>
<keyword evidence="5 6" id="KW-0472">Membrane</keyword>
<comment type="subcellular location">
    <subcellularLocation>
        <location evidence="1">Cell membrane</location>
        <topology evidence="1">Multi-pass membrane protein</topology>
    </subcellularLocation>
</comment>
<dbReference type="RefSeq" id="WP_130855529.1">
    <property type="nucleotide sequence ID" value="NZ_JBHLWO010000002.1"/>
</dbReference>
<feature type="transmembrane region" description="Helical" evidence="6">
    <location>
        <begin position="418"/>
        <end position="438"/>
    </location>
</feature>
<reference evidence="9 10" key="1">
    <citation type="submission" date="2024-09" db="EMBL/GenBank/DDBJ databases">
        <authorList>
            <person name="Sun Q."/>
            <person name="Mori K."/>
        </authorList>
    </citation>
    <scope>NUCLEOTIDE SEQUENCE [LARGE SCALE GENOMIC DNA]</scope>
    <source>
        <strain evidence="9 10">CCM 7765</strain>
    </source>
</reference>
<evidence type="ECO:0000256" key="3">
    <source>
        <dbReference type="ARBA" id="ARBA00022692"/>
    </source>
</evidence>
<protein>
    <submittedName>
        <fullName evidence="9">FtsX-like permease family protein</fullName>
    </submittedName>
</protein>
<proteinExistence type="predicted"/>
<comment type="caution">
    <text evidence="9">The sequence shown here is derived from an EMBL/GenBank/DDBJ whole genome shotgun (WGS) entry which is preliminary data.</text>
</comment>
<feature type="domain" description="MacB-like periplasmic core" evidence="8">
    <location>
        <begin position="20"/>
        <end position="238"/>
    </location>
</feature>
<feature type="domain" description="MacB-like periplasmic core" evidence="8">
    <location>
        <begin position="456"/>
        <end position="619"/>
    </location>
</feature>
<feature type="transmembrane region" description="Helical" evidence="6">
    <location>
        <begin position="742"/>
        <end position="762"/>
    </location>
</feature>
<evidence type="ECO:0000256" key="1">
    <source>
        <dbReference type="ARBA" id="ARBA00004651"/>
    </source>
</evidence>
<organism evidence="9 10">
    <name type="scientific">Olivibacter oleidegradans</name>
    <dbReference type="NCBI Taxonomy" id="760123"/>
    <lineage>
        <taxon>Bacteria</taxon>
        <taxon>Pseudomonadati</taxon>
        <taxon>Bacteroidota</taxon>
        <taxon>Sphingobacteriia</taxon>
        <taxon>Sphingobacteriales</taxon>
        <taxon>Sphingobacteriaceae</taxon>
        <taxon>Olivibacter</taxon>
    </lineage>
</organism>
<keyword evidence="2" id="KW-1003">Cell membrane</keyword>
<name>A0ABV6HMM4_9SPHI</name>